<evidence type="ECO:0000256" key="1">
    <source>
        <dbReference type="SAM" id="MobiDB-lite"/>
    </source>
</evidence>
<gene>
    <name evidence="3" type="ORF">D9619_011145</name>
</gene>
<proteinExistence type="predicted"/>
<dbReference type="EMBL" id="JAACJJ010000016">
    <property type="protein sequence ID" value="KAF5324147.1"/>
    <property type="molecule type" value="Genomic_DNA"/>
</dbReference>
<organism evidence="3 4">
    <name type="scientific">Psilocybe cf. subviscida</name>
    <dbReference type="NCBI Taxonomy" id="2480587"/>
    <lineage>
        <taxon>Eukaryota</taxon>
        <taxon>Fungi</taxon>
        <taxon>Dikarya</taxon>
        <taxon>Basidiomycota</taxon>
        <taxon>Agaricomycotina</taxon>
        <taxon>Agaricomycetes</taxon>
        <taxon>Agaricomycetidae</taxon>
        <taxon>Agaricales</taxon>
        <taxon>Agaricineae</taxon>
        <taxon>Strophariaceae</taxon>
        <taxon>Psilocybe</taxon>
    </lineage>
</organism>
<sequence length="294" mass="32470">MAEDQYEFDVMDAFINARNRGFCRRDICDEYFQNHKADRQKACCTRCGGVSVSSRLCCDACSPDAFMLLPLSQPPEKIRAKRRVNFKDSTMNAYDITLCNALRKWRNETLQRSGKSPNGFFGPNLILSDKLLIRIVMLARDRANKIPDIDALAHQTNWIHAKKYGAEILLYATCWYPPPAPPQPPLQGGTLANLVTSDVMAAGSSQVQPANEKRPRKCSACGSTSHNARNSVCPKHPSRKLPSADQENIPPAAASAPTTGKQKCGKCNNYGHNARNRRVCPMQQTSDANPSAAS</sequence>
<dbReference type="Pfam" id="PF15288">
    <property type="entry name" value="zf-CCHC_6"/>
    <property type="match status" value="1"/>
</dbReference>
<evidence type="ECO:0000259" key="2">
    <source>
        <dbReference type="Pfam" id="PF15288"/>
    </source>
</evidence>
<dbReference type="InterPro" id="IPR041670">
    <property type="entry name" value="Znf-CCHC_6"/>
</dbReference>
<evidence type="ECO:0000313" key="3">
    <source>
        <dbReference type="EMBL" id="KAF5324147.1"/>
    </source>
</evidence>
<dbReference type="Gene3D" id="4.10.60.10">
    <property type="entry name" value="Zinc finger, CCHC-type"/>
    <property type="match status" value="1"/>
</dbReference>
<accession>A0A8H5F5C3</accession>
<dbReference type="OrthoDB" id="2803597at2759"/>
<evidence type="ECO:0000313" key="4">
    <source>
        <dbReference type="Proteomes" id="UP000567179"/>
    </source>
</evidence>
<protein>
    <recommendedName>
        <fullName evidence="2">Zinc knuckle domain-containing protein</fullName>
    </recommendedName>
</protein>
<keyword evidence="4" id="KW-1185">Reference proteome</keyword>
<comment type="caution">
    <text evidence="3">The sequence shown here is derived from an EMBL/GenBank/DDBJ whole genome shotgun (WGS) entry which is preliminary data.</text>
</comment>
<feature type="compositionally biased region" description="Polar residues" evidence="1">
    <location>
        <begin position="221"/>
        <end position="230"/>
    </location>
</feature>
<feature type="compositionally biased region" description="Polar residues" evidence="1">
    <location>
        <begin position="282"/>
        <end position="294"/>
    </location>
</feature>
<feature type="region of interest" description="Disordered" evidence="1">
    <location>
        <begin position="203"/>
        <end position="294"/>
    </location>
</feature>
<dbReference type="AlphaFoldDB" id="A0A8H5F5C3"/>
<reference evidence="3 4" key="1">
    <citation type="journal article" date="2020" name="ISME J.">
        <title>Uncovering the hidden diversity of litter-decomposition mechanisms in mushroom-forming fungi.</title>
        <authorList>
            <person name="Floudas D."/>
            <person name="Bentzer J."/>
            <person name="Ahren D."/>
            <person name="Johansson T."/>
            <person name="Persson P."/>
            <person name="Tunlid A."/>
        </authorList>
    </citation>
    <scope>NUCLEOTIDE SEQUENCE [LARGE SCALE GENOMIC DNA]</scope>
    <source>
        <strain evidence="3 4">CBS 101986</strain>
    </source>
</reference>
<dbReference type="Proteomes" id="UP000567179">
    <property type="component" value="Unassembled WGS sequence"/>
</dbReference>
<name>A0A8H5F5C3_9AGAR</name>
<feature type="domain" description="Zinc knuckle" evidence="2">
    <location>
        <begin position="262"/>
        <end position="293"/>
    </location>
</feature>